<evidence type="ECO:0000256" key="1">
    <source>
        <dbReference type="SAM" id="MobiDB-lite"/>
    </source>
</evidence>
<organism evidence="2 3">
    <name type="scientific">Coregonus suidteri</name>
    <dbReference type="NCBI Taxonomy" id="861788"/>
    <lineage>
        <taxon>Eukaryota</taxon>
        <taxon>Metazoa</taxon>
        <taxon>Chordata</taxon>
        <taxon>Craniata</taxon>
        <taxon>Vertebrata</taxon>
        <taxon>Euteleostomi</taxon>
        <taxon>Actinopterygii</taxon>
        <taxon>Neopterygii</taxon>
        <taxon>Teleostei</taxon>
        <taxon>Protacanthopterygii</taxon>
        <taxon>Salmoniformes</taxon>
        <taxon>Salmonidae</taxon>
        <taxon>Coregoninae</taxon>
        <taxon>Coregonus</taxon>
    </lineage>
</organism>
<dbReference type="Proteomes" id="UP001356427">
    <property type="component" value="Unassembled WGS sequence"/>
</dbReference>
<evidence type="ECO:0000313" key="2">
    <source>
        <dbReference type="EMBL" id="KAK6323555.1"/>
    </source>
</evidence>
<evidence type="ECO:0000313" key="3">
    <source>
        <dbReference type="Proteomes" id="UP001356427"/>
    </source>
</evidence>
<reference evidence="2 3" key="1">
    <citation type="submission" date="2021-04" db="EMBL/GenBank/DDBJ databases">
        <authorList>
            <person name="De Guttry C."/>
            <person name="Zahm M."/>
            <person name="Klopp C."/>
            <person name="Cabau C."/>
            <person name="Louis A."/>
            <person name="Berthelot C."/>
            <person name="Parey E."/>
            <person name="Roest Crollius H."/>
            <person name="Montfort J."/>
            <person name="Robinson-Rechavi M."/>
            <person name="Bucao C."/>
            <person name="Bouchez O."/>
            <person name="Gislard M."/>
            <person name="Lluch J."/>
            <person name="Milhes M."/>
            <person name="Lampietro C."/>
            <person name="Lopez Roques C."/>
            <person name="Donnadieu C."/>
            <person name="Braasch I."/>
            <person name="Desvignes T."/>
            <person name="Postlethwait J."/>
            <person name="Bobe J."/>
            <person name="Wedekind C."/>
            <person name="Guiguen Y."/>
        </authorList>
    </citation>
    <scope>NUCLEOTIDE SEQUENCE [LARGE SCALE GENOMIC DNA]</scope>
    <source>
        <strain evidence="2">Cs_M1</strain>
        <tissue evidence="2">Blood</tissue>
    </source>
</reference>
<dbReference type="EMBL" id="JAGTTL010000004">
    <property type="protein sequence ID" value="KAK6323555.1"/>
    <property type="molecule type" value="Genomic_DNA"/>
</dbReference>
<accession>A0AAN8R0F9</accession>
<name>A0AAN8R0F9_9TELE</name>
<comment type="caution">
    <text evidence="2">The sequence shown here is derived from an EMBL/GenBank/DDBJ whole genome shotgun (WGS) entry which is preliminary data.</text>
</comment>
<dbReference type="AlphaFoldDB" id="A0AAN8R0F9"/>
<gene>
    <name evidence="2" type="ORF">J4Q44_G00058940</name>
</gene>
<proteinExistence type="predicted"/>
<protein>
    <submittedName>
        <fullName evidence="2">Uncharacterized protein</fullName>
    </submittedName>
</protein>
<sequence>MSEDMDTWIWRKREWRGRPEQRRRSRIKENKSKLDDSDMVICVRSGKLLADRGERGIQLSTNRETKERGSKRNRPS</sequence>
<feature type="region of interest" description="Disordered" evidence="1">
    <location>
        <begin position="51"/>
        <end position="76"/>
    </location>
</feature>
<feature type="region of interest" description="Disordered" evidence="1">
    <location>
        <begin position="17"/>
        <end position="36"/>
    </location>
</feature>
<keyword evidence="3" id="KW-1185">Reference proteome</keyword>